<keyword evidence="6" id="KW-1185">Reference proteome</keyword>
<feature type="transmembrane region" description="Helical" evidence="3">
    <location>
        <begin position="85"/>
        <end position="106"/>
    </location>
</feature>
<name>A0A563VS10_9CYAN</name>
<feature type="domain" description="PBP" evidence="4">
    <location>
        <begin position="129"/>
        <end position="375"/>
    </location>
</feature>
<keyword evidence="3" id="KW-1133">Transmembrane helix</keyword>
<gene>
    <name evidence="5" type="ORF">H1P_2490009</name>
</gene>
<evidence type="ECO:0000256" key="1">
    <source>
        <dbReference type="ARBA" id="ARBA00022729"/>
    </source>
</evidence>
<dbReference type="OrthoDB" id="454818at2"/>
<reference evidence="5 6" key="1">
    <citation type="submission" date="2019-01" db="EMBL/GenBank/DDBJ databases">
        <authorList>
            <person name="Brito A."/>
        </authorList>
    </citation>
    <scope>NUCLEOTIDE SEQUENCE [LARGE SCALE GENOMIC DNA]</scope>
    <source>
        <strain evidence="5">1</strain>
    </source>
</reference>
<evidence type="ECO:0000313" key="5">
    <source>
        <dbReference type="EMBL" id="VEP14205.1"/>
    </source>
</evidence>
<dbReference type="EMBL" id="CAACVJ010000167">
    <property type="protein sequence ID" value="VEP14205.1"/>
    <property type="molecule type" value="Genomic_DNA"/>
</dbReference>
<evidence type="ECO:0000256" key="3">
    <source>
        <dbReference type="SAM" id="Phobius"/>
    </source>
</evidence>
<keyword evidence="3" id="KW-0812">Transmembrane</keyword>
<evidence type="ECO:0000256" key="2">
    <source>
        <dbReference type="SAM" id="MobiDB-lite"/>
    </source>
</evidence>
<accession>A0A563VS10</accession>
<dbReference type="InterPro" id="IPR024370">
    <property type="entry name" value="PBP_domain"/>
</dbReference>
<evidence type="ECO:0000259" key="4">
    <source>
        <dbReference type="Pfam" id="PF12849"/>
    </source>
</evidence>
<dbReference type="InterPro" id="IPR050811">
    <property type="entry name" value="Phosphate_ABC_transporter"/>
</dbReference>
<keyword evidence="3" id="KW-0472">Membrane</keyword>
<dbReference type="Pfam" id="PF12849">
    <property type="entry name" value="PBP_like_2"/>
    <property type="match status" value="1"/>
</dbReference>
<dbReference type="SUPFAM" id="SSF53850">
    <property type="entry name" value="Periplasmic binding protein-like II"/>
    <property type="match status" value="1"/>
</dbReference>
<evidence type="ECO:0000313" key="6">
    <source>
        <dbReference type="Proteomes" id="UP000320055"/>
    </source>
</evidence>
<sequence>MLHNNNNNSSLNSHQSISSKEKYQVCNRCGYDTNEPNSVVCENCNQPLTSKKEQKAGNSLKIDGRESTTLNKNQRKKVARSNKMSYIFSIAGGIAILTTGVLAFTLNTSPKAAIKNATGRISFGGEPCSQRLVNQKIAKAIKNINSEVKFRYSDNDPNKDQIQELIEGQVQIAFSEKAYLDSHFKRAKERGIQITAIPYAYDGIAYVTDKKTETRPLTVKELEDIFQGKITNWKQLGGEDKKIVPILVAGLWQNPMGIKLVEQLNPNTVFMRDRSEAKEFLKKTNGAIFYTSATLAAVELNDLNVVSIKKDDGTIVSPVIKAGVTNQQDIDSGKYPLVRALNIIVNSEIFQNHQNYQTLQKKGVKALVEYLVSPEGQAIVEDAGFVPKYEAAKDIDSKFSFLPWF</sequence>
<organism evidence="5 6">
    <name type="scientific">Hyella patelloides LEGE 07179</name>
    <dbReference type="NCBI Taxonomy" id="945734"/>
    <lineage>
        <taxon>Bacteria</taxon>
        <taxon>Bacillati</taxon>
        <taxon>Cyanobacteriota</taxon>
        <taxon>Cyanophyceae</taxon>
        <taxon>Pleurocapsales</taxon>
        <taxon>Hyellaceae</taxon>
        <taxon>Hyella</taxon>
    </lineage>
</organism>
<feature type="region of interest" description="Disordered" evidence="2">
    <location>
        <begin position="52"/>
        <end position="76"/>
    </location>
</feature>
<dbReference type="PANTHER" id="PTHR30570">
    <property type="entry name" value="PERIPLASMIC PHOSPHATE BINDING COMPONENT OF PHOSPHATE ABC TRANSPORTER"/>
    <property type="match status" value="1"/>
</dbReference>
<dbReference type="AlphaFoldDB" id="A0A563VS10"/>
<proteinExistence type="predicted"/>
<dbReference type="RefSeq" id="WP_144872651.1">
    <property type="nucleotide sequence ID" value="NZ_LR213992.1"/>
</dbReference>
<protein>
    <recommendedName>
        <fullName evidence="4">PBP domain-containing protein</fullName>
    </recommendedName>
</protein>
<dbReference type="Proteomes" id="UP000320055">
    <property type="component" value="Unassembled WGS sequence"/>
</dbReference>
<dbReference type="PANTHER" id="PTHR30570:SF1">
    <property type="entry name" value="PHOSPHATE-BINDING PROTEIN PSTS"/>
    <property type="match status" value="1"/>
</dbReference>
<dbReference type="Gene3D" id="3.40.190.10">
    <property type="entry name" value="Periplasmic binding protein-like II"/>
    <property type="match status" value="2"/>
</dbReference>
<keyword evidence="1" id="KW-0732">Signal</keyword>